<gene>
    <name evidence="1" type="ORF">RhiirC2_720886</name>
</gene>
<evidence type="ECO:0000313" key="2">
    <source>
        <dbReference type="Proteomes" id="UP000233469"/>
    </source>
</evidence>
<protein>
    <submittedName>
        <fullName evidence="1">Uncharacterized protein</fullName>
    </submittedName>
</protein>
<comment type="caution">
    <text evidence="1">The sequence shown here is derived from an EMBL/GenBank/DDBJ whole genome shotgun (WGS) entry which is preliminary data.</text>
</comment>
<reference evidence="1 2" key="1">
    <citation type="submission" date="2016-04" db="EMBL/GenBank/DDBJ databases">
        <title>Genome analyses suggest a sexual origin of heterokaryosis in a supposedly ancient asexual fungus.</title>
        <authorList>
            <person name="Ropars J."/>
            <person name="Sedzielewska K."/>
            <person name="Noel J."/>
            <person name="Charron P."/>
            <person name="Farinelli L."/>
            <person name="Marton T."/>
            <person name="Kruger M."/>
            <person name="Pelin A."/>
            <person name="Brachmann A."/>
            <person name="Corradi N."/>
        </authorList>
    </citation>
    <scope>NUCLEOTIDE SEQUENCE [LARGE SCALE GENOMIC DNA]</scope>
    <source>
        <strain evidence="1 2">C2</strain>
    </source>
</reference>
<sequence length="223" mass="26087">MQWKNSNETPEMWCDRIRAPFKKILEENSKFFSKNEYIQMQGKRTIDGERSQCPVYLSNYIYCTVCDSLVFISDNQKLGMTYSPSANNHLKRCIAENTRYGSISGECAKRKEFLRVIARKEYSIQHAKREILRHEVDIKRIQLELSPQPQSLSHSEKDKLASITYDYNHISYETYRAGAASAVKDDTNPMITIEYMHPAMHIPILCEKWVILPNHILILYEIV</sequence>
<reference evidence="1 2" key="2">
    <citation type="submission" date="2017-10" db="EMBL/GenBank/DDBJ databases">
        <title>Extensive intraspecific genome diversity in a model arbuscular mycorrhizal fungus.</title>
        <authorList>
            <person name="Chen E.C.H."/>
            <person name="Morin E."/>
            <person name="Baudet D."/>
            <person name="Noel J."/>
            <person name="Ndikumana S."/>
            <person name="Charron P."/>
            <person name="St-Onge C."/>
            <person name="Giorgi J."/>
            <person name="Grigoriev I.V."/>
            <person name="Roux C."/>
            <person name="Martin F.M."/>
            <person name="Corradi N."/>
        </authorList>
    </citation>
    <scope>NUCLEOTIDE SEQUENCE [LARGE SCALE GENOMIC DNA]</scope>
    <source>
        <strain evidence="1 2">C2</strain>
    </source>
</reference>
<proteinExistence type="predicted"/>
<dbReference type="AlphaFoldDB" id="A0A2N1M8H3"/>
<dbReference type="VEuPathDB" id="FungiDB:FUN_015500"/>
<organism evidence="1 2">
    <name type="scientific">Rhizophagus irregularis</name>
    <dbReference type="NCBI Taxonomy" id="588596"/>
    <lineage>
        <taxon>Eukaryota</taxon>
        <taxon>Fungi</taxon>
        <taxon>Fungi incertae sedis</taxon>
        <taxon>Mucoromycota</taxon>
        <taxon>Glomeromycotina</taxon>
        <taxon>Glomeromycetes</taxon>
        <taxon>Glomerales</taxon>
        <taxon>Glomeraceae</taxon>
        <taxon>Rhizophagus</taxon>
    </lineage>
</organism>
<accession>A0A2N1M8H3</accession>
<name>A0A2N1M8H3_9GLOM</name>
<dbReference type="EMBL" id="LLXL01003960">
    <property type="protein sequence ID" value="PKK57937.1"/>
    <property type="molecule type" value="Genomic_DNA"/>
</dbReference>
<evidence type="ECO:0000313" key="1">
    <source>
        <dbReference type="EMBL" id="PKK57937.1"/>
    </source>
</evidence>
<dbReference type="Proteomes" id="UP000233469">
    <property type="component" value="Unassembled WGS sequence"/>
</dbReference>